<organism evidence="3 4">
    <name type="scientific">Sphagnum jensenii</name>
    <dbReference type="NCBI Taxonomy" id="128206"/>
    <lineage>
        <taxon>Eukaryota</taxon>
        <taxon>Viridiplantae</taxon>
        <taxon>Streptophyta</taxon>
        <taxon>Embryophyta</taxon>
        <taxon>Bryophyta</taxon>
        <taxon>Sphagnophytina</taxon>
        <taxon>Sphagnopsida</taxon>
        <taxon>Sphagnales</taxon>
        <taxon>Sphagnaceae</taxon>
        <taxon>Sphagnum</taxon>
    </lineage>
</organism>
<dbReference type="Proteomes" id="UP001497444">
    <property type="component" value="Chromosome 15"/>
</dbReference>
<dbReference type="EMBL" id="OZ020110">
    <property type="protein sequence ID" value="CAK9262487.1"/>
    <property type="molecule type" value="Genomic_DNA"/>
</dbReference>
<evidence type="ECO:0000256" key="1">
    <source>
        <dbReference type="ARBA" id="ARBA00005437"/>
    </source>
</evidence>
<keyword evidence="4" id="KW-1185">Reference proteome</keyword>
<comment type="similarity">
    <text evidence="1">Belongs to the LOR family.</text>
</comment>
<evidence type="ECO:0000256" key="2">
    <source>
        <dbReference type="SAM" id="MobiDB-lite"/>
    </source>
</evidence>
<evidence type="ECO:0000313" key="3">
    <source>
        <dbReference type="EMBL" id="CAK9262487.1"/>
    </source>
</evidence>
<dbReference type="InterPro" id="IPR025659">
    <property type="entry name" value="Tubby-like_C"/>
</dbReference>
<dbReference type="PANTHER" id="PTHR31087:SF85">
    <property type="entry name" value="PROTEIN LURP-ONE-RELATED 7"/>
    <property type="match status" value="1"/>
</dbReference>
<dbReference type="InterPro" id="IPR038595">
    <property type="entry name" value="LOR_sf"/>
</dbReference>
<dbReference type="Pfam" id="PF04525">
    <property type="entry name" value="LOR"/>
    <property type="match status" value="1"/>
</dbReference>
<gene>
    <name evidence="3" type="ORF">CSSPJE1EN1_LOCUS7965</name>
</gene>
<feature type="compositionally biased region" description="Polar residues" evidence="2">
    <location>
        <begin position="17"/>
        <end position="40"/>
    </location>
</feature>
<name>A0ABP0W7Q6_9BRYO</name>
<feature type="compositionally biased region" description="Polar residues" evidence="2">
    <location>
        <begin position="47"/>
        <end position="60"/>
    </location>
</feature>
<protein>
    <recommendedName>
        <fullName evidence="5">Phospholipid scramblase</fullName>
    </recommendedName>
</protein>
<accession>A0ABP0W7Q6</accession>
<sequence length="323" mass="34926">MSYPPPRGYPSSGGYQGNYSSDVSNAASYNPQASYQSGSYQGYPPNEQASNQGYQASNYQGYPPPHAQDSLYQASNYQGYPPAYAQGSYQGYPPNAQQASSYGQGLYPAPSATGGGAAPVVGPQYCLPHPASFAVVKHVLSLSGGDWTINDAAGNTVLKVSGRAVSIRDRRYLLDAAGNKLLRMQKKILTLHDTWYVYHGDSEHLICTVKKAALVQLKPSMDIFLASNTTESVPDYKLVGNFLERDMMIYFGQQPIAQMTREITLVNMAVGKDTFGVTVFPGGDYAFVFALVVIMDAVYLHQNGDGENFGLMNTSFGLSGISF</sequence>
<proteinExistence type="inferred from homology"/>
<dbReference type="SUPFAM" id="SSF54518">
    <property type="entry name" value="Tubby C-terminal domain-like"/>
    <property type="match status" value="1"/>
</dbReference>
<dbReference type="PANTHER" id="PTHR31087">
    <property type="match status" value="1"/>
</dbReference>
<feature type="region of interest" description="Disordered" evidence="2">
    <location>
        <begin position="1"/>
        <end position="72"/>
    </location>
</feature>
<dbReference type="InterPro" id="IPR007612">
    <property type="entry name" value="LOR"/>
</dbReference>
<evidence type="ECO:0008006" key="5">
    <source>
        <dbReference type="Google" id="ProtNLM"/>
    </source>
</evidence>
<reference evidence="3" key="1">
    <citation type="submission" date="2024-02" db="EMBL/GenBank/DDBJ databases">
        <authorList>
            <consortium name="ELIXIR-Norway"/>
            <consortium name="Elixir Norway"/>
        </authorList>
    </citation>
    <scope>NUCLEOTIDE SEQUENCE</scope>
</reference>
<evidence type="ECO:0000313" key="4">
    <source>
        <dbReference type="Proteomes" id="UP001497444"/>
    </source>
</evidence>
<dbReference type="Gene3D" id="2.40.160.200">
    <property type="entry name" value="LURP1-related"/>
    <property type="match status" value="1"/>
</dbReference>